<evidence type="ECO:0000313" key="3">
    <source>
        <dbReference type="Proteomes" id="UP000237347"/>
    </source>
</evidence>
<feature type="transmembrane region" description="Helical" evidence="1">
    <location>
        <begin position="20"/>
        <end position="43"/>
    </location>
</feature>
<name>A0AAW0JTP2_QUESU</name>
<evidence type="ECO:0000256" key="1">
    <source>
        <dbReference type="SAM" id="Phobius"/>
    </source>
</evidence>
<accession>A0AAW0JTP2</accession>
<proteinExistence type="predicted"/>
<keyword evidence="1" id="KW-0812">Transmembrane</keyword>
<dbReference type="Proteomes" id="UP000237347">
    <property type="component" value="Unassembled WGS sequence"/>
</dbReference>
<dbReference type="AlphaFoldDB" id="A0AAW0JTP2"/>
<protein>
    <submittedName>
        <fullName evidence="2">Uncharacterized protein</fullName>
    </submittedName>
</protein>
<dbReference type="EMBL" id="PKMF04000475">
    <property type="protein sequence ID" value="KAK7829735.1"/>
    <property type="molecule type" value="Genomic_DNA"/>
</dbReference>
<reference evidence="2 3" key="1">
    <citation type="journal article" date="2018" name="Sci. Data">
        <title>The draft genome sequence of cork oak.</title>
        <authorList>
            <person name="Ramos A.M."/>
            <person name="Usie A."/>
            <person name="Barbosa P."/>
            <person name="Barros P.M."/>
            <person name="Capote T."/>
            <person name="Chaves I."/>
            <person name="Simoes F."/>
            <person name="Abreu I."/>
            <person name="Carrasquinho I."/>
            <person name="Faro C."/>
            <person name="Guimaraes J.B."/>
            <person name="Mendonca D."/>
            <person name="Nobrega F."/>
            <person name="Rodrigues L."/>
            <person name="Saibo N.J.M."/>
            <person name="Varela M.C."/>
            <person name="Egas C."/>
            <person name="Matos J."/>
            <person name="Miguel C.M."/>
            <person name="Oliveira M.M."/>
            <person name="Ricardo C.P."/>
            <person name="Goncalves S."/>
        </authorList>
    </citation>
    <scope>NUCLEOTIDE SEQUENCE [LARGE SCALE GENOMIC DNA]</scope>
    <source>
        <strain evidence="3">cv. HL8</strain>
    </source>
</reference>
<evidence type="ECO:0000313" key="2">
    <source>
        <dbReference type="EMBL" id="KAK7829735.1"/>
    </source>
</evidence>
<keyword evidence="3" id="KW-1185">Reference proteome</keyword>
<keyword evidence="1" id="KW-0472">Membrane</keyword>
<keyword evidence="1" id="KW-1133">Transmembrane helix</keyword>
<gene>
    <name evidence="2" type="ORF">CFP56_028895</name>
</gene>
<organism evidence="2 3">
    <name type="scientific">Quercus suber</name>
    <name type="common">Cork oak</name>
    <dbReference type="NCBI Taxonomy" id="58331"/>
    <lineage>
        <taxon>Eukaryota</taxon>
        <taxon>Viridiplantae</taxon>
        <taxon>Streptophyta</taxon>
        <taxon>Embryophyta</taxon>
        <taxon>Tracheophyta</taxon>
        <taxon>Spermatophyta</taxon>
        <taxon>Magnoliopsida</taxon>
        <taxon>eudicotyledons</taxon>
        <taxon>Gunneridae</taxon>
        <taxon>Pentapetalae</taxon>
        <taxon>rosids</taxon>
        <taxon>fabids</taxon>
        <taxon>Fagales</taxon>
        <taxon>Fagaceae</taxon>
        <taxon>Quercus</taxon>
    </lineage>
</organism>
<comment type="caution">
    <text evidence="2">The sequence shown here is derived from an EMBL/GenBank/DDBJ whole genome shotgun (WGS) entry which is preliminary data.</text>
</comment>
<sequence>MLPWNYFHGLYRHLLGFSRYLAVSQGLLTFIVFGKSPAVASSFKCLIWVMREYGVSMSWTSKIVNLGWVDSFYGCTDNGEFLIENSNGHLFSFDHESLEENSLGIQFPAWVVFANV</sequence>